<dbReference type="Pfam" id="PF02065">
    <property type="entry name" value="Melibiase"/>
    <property type="match status" value="1"/>
</dbReference>
<dbReference type="Gene3D" id="3.20.20.70">
    <property type="entry name" value="Aldolase class I"/>
    <property type="match status" value="1"/>
</dbReference>
<dbReference type="InterPro" id="IPR002252">
    <property type="entry name" value="Glyco_hydro_36"/>
</dbReference>
<gene>
    <name evidence="3" type="ORF">FPR_23960</name>
</gene>
<dbReference type="Proteomes" id="UP000007059">
    <property type="component" value="Chromosome"/>
</dbReference>
<reference evidence="3 4" key="2">
    <citation type="submission" date="2010-03" db="EMBL/GenBank/DDBJ databases">
        <authorList>
            <person name="Pajon A."/>
        </authorList>
    </citation>
    <scope>NUCLEOTIDE SEQUENCE [LARGE SCALE GENOMIC DNA]</scope>
    <source>
        <strain evidence="3 4">SL3/3</strain>
    </source>
</reference>
<dbReference type="PATRIC" id="fig|657322.3.peg.2252"/>
<dbReference type="HOGENOM" id="CLU_1007419_0_0_9"/>
<evidence type="ECO:0000256" key="1">
    <source>
        <dbReference type="ARBA" id="ARBA00022801"/>
    </source>
</evidence>
<dbReference type="SUPFAM" id="SSF51445">
    <property type="entry name" value="(Trans)glycosidases"/>
    <property type="match status" value="1"/>
</dbReference>
<evidence type="ECO:0000313" key="4">
    <source>
        <dbReference type="Proteomes" id="UP000007059"/>
    </source>
</evidence>
<accession>D4KCJ4</accession>
<dbReference type="AlphaFoldDB" id="D4KCJ4"/>
<reference evidence="3 4" key="1">
    <citation type="submission" date="2010-03" db="EMBL/GenBank/DDBJ databases">
        <title>The genome sequence of Faecalibacterium prausnitzii SL3/3.</title>
        <authorList>
            <consortium name="metaHIT consortium -- http://www.metahit.eu/"/>
            <person name="Pajon A."/>
            <person name="Turner K."/>
            <person name="Parkhill J."/>
            <person name="Duncan S."/>
            <person name="Flint H."/>
        </authorList>
    </citation>
    <scope>NUCLEOTIDE SEQUENCE [LARGE SCALE GENOMIC DNA]</scope>
    <source>
        <strain evidence="3 4">SL3/3</strain>
    </source>
</reference>
<name>D4KCJ4_9FIRM</name>
<dbReference type="InterPro" id="IPR050985">
    <property type="entry name" value="Alpha-glycosidase_related"/>
</dbReference>
<keyword evidence="2" id="KW-0326">Glycosidase</keyword>
<dbReference type="CAZy" id="GH36">
    <property type="family name" value="Glycoside Hydrolase Family 36"/>
</dbReference>
<organism evidence="3 4">
    <name type="scientific">Faecalibacterium prausnitzii SL3/3</name>
    <dbReference type="NCBI Taxonomy" id="657322"/>
    <lineage>
        <taxon>Bacteria</taxon>
        <taxon>Bacillati</taxon>
        <taxon>Bacillota</taxon>
        <taxon>Clostridia</taxon>
        <taxon>Eubacteriales</taxon>
        <taxon>Oscillospiraceae</taxon>
        <taxon>Faecalibacterium</taxon>
    </lineage>
</organism>
<dbReference type="eggNOG" id="COG3345">
    <property type="taxonomic scope" value="Bacteria"/>
</dbReference>
<dbReference type="InterPro" id="IPR017853">
    <property type="entry name" value="GH"/>
</dbReference>
<dbReference type="EMBL" id="FP929046">
    <property type="protein sequence ID" value="CBL02557.1"/>
    <property type="molecule type" value="Genomic_DNA"/>
</dbReference>
<protein>
    <submittedName>
        <fullName evidence="3">Alpha-galactosidase</fullName>
    </submittedName>
</protein>
<dbReference type="GO" id="GO:0016052">
    <property type="term" value="P:carbohydrate catabolic process"/>
    <property type="evidence" value="ECO:0007669"/>
    <property type="project" value="InterPro"/>
</dbReference>
<sequence length="276" mass="32028">MVQEIHASGFQAGLWLAPFVCEKDSALFRQHPDWLLKVDGKPWCCGSNWSSFYALDIDNPAVLDYLRRVFDRVLNDWGFDLVKLDFLYGAAPFGNARESRAARMRRAMELLRSWCGQKAILGCGVPVMPAFGLVDYCRVSCDVGLDWDDVWYMRLFHRERVSTKQALNNTVFRRQLNGRAYGSDPDVFFLREENCKLTAEQKRTLATVNALLGNVFLASDMPSHYTDAQRDEYRRLRRLFEHAKQVEVETENGVITIRYSLDEKRQELRCSAIYRE</sequence>
<dbReference type="InterPro" id="IPR013785">
    <property type="entry name" value="Aldolase_TIM"/>
</dbReference>
<keyword evidence="1" id="KW-0378">Hydrolase</keyword>
<evidence type="ECO:0000256" key="2">
    <source>
        <dbReference type="ARBA" id="ARBA00023295"/>
    </source>
</evidence>
<dbReference type="PANTHER" id="PTHR43053:SF3">
    <property type="entry name" value="ALPHA-GALACTOSIDASE C-RELATED"/>
    <property type="match status" value="1"/>
</dbReference>
<evidence type="ECO:0000313" key="3">
    <source>
        <dbReference type="EMBL" id="CBL02557.1"/>
    </source>
</evidence>
<dbReference type="PANTHER" id="PTHR43053">
    <property type="entry name" value="GLYCOSIDASE FAMILY 31"/>
    <property type="match status" value="1"/>
</dbReference>
<dbReference type="KEGG" id="fpa:FPR_23960"/>
<dbReference type="GO" id="GO:0004557">
    <property type="term" value="F:alpha-galactosidase activity"/>
    <property type="evidence" value="ECO:0007669"/>
    <property type="project" value="InterPro"/>
</dbReference>
<proteinExistence type="predicted"/>
<dbReference type="CDD" id="cd14791">
    <property type="entry name" value="GH36"/>
    <property type="match status" value="1"/>
</dbReference>